<dbReference type="Pfam" id="PF00535">
    <property type="entry name" value="Glycos_transf_2"/>
    <property type="match status" value="1"/>
</dbReference>
<dbReference type="InterPro" id="IPR001173">
    <property type="entry name" value="Glyco_trans_2-like"/>
</dbReference>
<evidence type="ECO:0000259" key="2">
    <source>
        <dbReference type="Pfam" id="PF00535"/>
    </source>
</evidence>
<dbReference type="Gene3D" id="3.90.550.10">
    <property type="entry name" value="Spore Coat Polysaccharide Biosynthesis Protein SpsA, Chain A"/>
    <property type="match status" value="1"/>
</dbReference>
<feature type="domain" description="Glycosyltransferase 2-like" evidence="2">
    <location>
        <begin position="5"/>
        <end position="157"/>
    </location>
</feature>
<feature type="transmembrane region" description="Helical" evidence="1">
    <location>
        <begin position="225"/>
        <end position="250"/>
    </location>
</feature>
<name>A0A2N9X8K1_9NEIS</name>
<dbReference type="RefSeq" id="WP_100151777.1">
    <property type="nucleotide sequence ID" value="NZ_MEIK01000040.1"/>
</dbReference>
<organism evidence="3 4">
    <name type="scientific">Snodgrassella alvi</name>
    <dbReference type="NCBI Taxonomy" id="1196083"/>
    <lineage>
        <taxon>Bacteria</taxon>
        <taxon>Pseudomonadati</taxon>
        <taxon>Pseudomonadota</taxon>
        <taxon>Betaproteobacteria</taxon>
        <taxon>Neisseriales</taxon>
        <taxon>Neisseriaceae</taxon>
        <taxon>Snodgrassella</taxon>
    </lineage>
</organism>
<keyword evidence="4" id="KW-1185">Reference proteome</keyword>
<accession>A0A2N9X8K1</accession>
<feature type="transmembrane region" description="Helical" evidence="1">
    <location>
        <begin position="262"/>
        <end position="285"/>
    </location>
</feature>
<dbReference type="SUPFAM" id="SSF53448">
    <property type="entry name" value="Nucleotide-diphospho-sugar transferases"/>
    <property type="match status" value="1"/>
</dbReference>
<protein>
    <submittedName>
        <fullName evidence="3">Glycosyl transferase</fullName>
    </submittedName>
</protein>
<reference evidence="3" key="1">
    <citation type="journal article" date="2017" name="MBio">
        <title>Type VI secretion-mediated competition in the bee gut microbiome.</title>
        <authorList>
            <person name="Steele M.I."/>
            <person name="Kwong W.K."/>
            <person name="Powell J.E."/>
            <person name="Whiteley M."/>
            <person name="Moran N.A."/>
        </authorList>
    </citation>
    <scope>NUCLEOTIDE SEQUENCE [LARGE SCALE GENOMIC DNA]</scope>
    <source>
        <strain evidence="3">WkB273</strain>
    </source>
</reference>
<dbReference type="EMBL" id="MEIL01000019">
    <property type="protein sequence ID" value="PIT40689.1"/>
    <property type="molecule type" value="Genomic_DNA"/>
</dbReference>
<keyword evidence="1" id="KW-0812">Transmembrane</keyword>
<keyword evidence="3" id="KW-0808">Transferase</keyword>
<keyword evidence="1" id="KW-1133">Transmembrane helix</keyword>
<gene>
    <name evidence="3" type="ORF">BHC54_03395</name>
</gene>
<dbReference type="InterPro" id="IPR050256">
    <property type="entry name" value="Glycosyltransferase_2"/>
</dbReference>
<dbReference type="Proteomes" id="UP000230202">
    <property type="component" value="Unassembled WGS sequence"/>
</dbReference>
<evidence type="ECO:0000313" key="4">
    <source>
        <dbReference type="Proteomes" id="UP000230202"/>
    </source>
</evidence>
<comment type="caution">
    <text evidence="3">The sequence shown here is derived from an EMBL/GenBank/DDBJ whole genome shotgun (WGS) entry which is preliminary data.</text>
</comment>
<dbReference type="CDD" id="cd04179">
    <property type="entry name" value="DPM_DPG-synthase_like"/>
    <property type="match status" value="1"/>
</dbReference>
<evidence type="ECO:0000313" key="3">
    <source>
        <dbReference type="EMBL" id="PIT40689.1"/>
    </source>
</evidence>
<keyword evidence="1" id="KW-0472">Membrane</keyword>
<evidence type="ECO:0000256" key="1">
    <source>
        <dbReference type="SAM" id="Phobius"/>
    </source>
</evidence>
<dbReference type="InterPro" id="IPR029044">
    <property type="entry name" value="Nucleotide-diphossugar_trans"/>
</dbReference>
<proteinExistence type="predicted"/>
<dbReference type="PANTHER" id="PTHR48090">
    <property type="entry name" value="UNDECAPRENYL-PHOSPHATE 4-DEOXY-4-FORMAMIDO-L-ARABINOSE TRANSFERASE-RELATED"/>
    <property type="match status" value="1"/>
</dbReference>
<sequence>MNVAVLIPCYNEAITIEKVINDFRKAVPNSTIYVYDNNSSDGTKEIAKNTGALVKEEYIQGKGAVIRKMFVDIDADYYIMVDGDDTYDAQIAPKMLELAIQNNYDLVNAIRIETENNAYRSGHKLGNKVITGAVKILFGNRVHDMLSGYKIFSKRFVKSFPANEKGFAIETEIAIHALQLNVAIGHIEAPYKGRPEGSTSKLNTYKDGMRILMLIIKLCKHERPLLLFGFISIIFIIISLILFTPILINYYNTGLVPRFPTLITSIGIGIVGIITFFSGLILNTVTKGIKELKYLCFLNVK</sequence>
<dbReference type="PANTHER" id="PTHR48090:SF7">
    <property type="entry name" value="RFBJ PROTEIN"/>
    <property type="match status" value="1"/>
</dbReference>
<dbReference type="GO" id="GO:0016740">
    <property type="term" value="F:transferase activity"/>
    <property type="evidence" value="ECO:0007669"/>
    <property type="project" value="UniProtKB-KW"/>
</dbReference>
<dbReference type="AlphaFoldDB" id="A0A2N9X8K1"/>